<dbReference type="GO" id="GO:0000270">
    <property type="term" value="P:peptidoglycan metabolic process"/>
    <property type="evidence" value="ECO:0007669"/>
    <property type="project" value="UniProtKB-UniRule"/>
</dbReference>
<dbReference type="GO" id="GO:0071555">
    <property type="term" value="P:cell wall organization"/>
    <property type="evidence" value="ECO:0007669"/>
    <property type="project" value="UniProtKB-KW"/>
</dbReference>
<sequence>MARLGLLSGLIMLMAGCGSTSKTPATSASEVAMEAMPKAEPKSRYGNMDSYVVLGKRYYTKASSRNHVETGRASWYGKKFHGRKTSSGERYDMHRLTAAHKTLPLPTYALVTNLENGRRAVVKVNDRGPFAGNRIIDLSYAAARRLGMVNAGTARVEVRSIDPRDHGKDAKTLLRLASANSQPPKTRLARDRVYLQVGAFGNREHAEQLKRRLVSTLNAPVLVKAPLADGAVAPLYKVQVGPLRSSSDADALGRRLTALGLDTPMIVTP</sequence>
<evidence type="ECO:0000256" key="3">
    <source>
        <dbReference type="ARBA" id="ARBA00023316"/>
    </source>
</evidence>
<dbReference type="Gene3D" id="3.30.70.1070">
    <property type="entry name" value="Sporulation related repeat"/>
    <property type="match status" value="1"/>
</dbReference>
<dbReference type="HAMAP" id="MF_02071">
    <property type="entry name" value="RlpA"/>
    <property type="match status" value="1"/>
</dbReference>
<dbReference type="PROSITE" id="PS51724">
    <property type="entry name" value="SPOR"/>
    <property type="match status" value="1"/>
</dbReference>
<dbReference type="SUPFAM" id="SSF110997">
    <property type="entry name" value="Sporulation related repeat"/>
    <property type="match status" value="1"/>
</dbReference>
<evidence type="ECO:0000256" key="4">
    <source>
        <dbReference type="HAMAP-Rule" id="MF_02071"/>
    </source>
</evidence>
<evidence type="ECO:0000313" key="7">
    <source>
        <dbReference type="EMBL" id="MBK5931941.1"/>
    </source>
</evidence>
<keyword evidence="4" id="KW-1003">Cell membrane</keyword>
<dbReference type="PANTHER" id="PTHR34183">
    <property type="entry name" value="ENDOLYTIC PEPTIDOGLYCAN TRANSGLYCOSYLASE RLPA"/>
    <property type="match status" value="1"/>
</dbReference>
<comment type="subcellular location">
    <subcellularLocation>
        <location evidence="4">Cell membrane</location>
        <topology evidence="4">Lipid-anchor</topology>
    </subcellularLocation>
</comment>
<gene>
    <name evidence="4" type="primary">rlpA</name>
    <name evidence="7" type="ORF">CCR82_15735</name>
</gene>
<reference evidence="7" key="1">
    <citation type="submission" date="2017-05" db="EMBL/GenBank/DDBJ databases">
        <authorList>
            <person name="Imhoff J.F."/>
            <person name="Rahn T."/>
            <person name="Kuenzel S."/>
            <person name="Neulinger S.C."/>
        </authorList>
    </citation>
    <scope>NUCLEOTIDE SEQUENCE</scope>
    <source>
        <strain evidence="7">DSM 4395</strain>
    </source>
</reference>
<keyword evidence="1" id="KW-0732">Signal</keyword>
<keyword evidence="4" id="KW-0564">Palmitate</keyword>
<dbReference type="EMBL" id="NHSF01000072">
    <property type="protein sequence ID" value="MBK5931941.1"/>
    <property type="molecule type" value="Genomic_DNA"/>
</dbReference>
<dbReference type="Proteomes" id="UP001296967">
    <property type="component" value="Unassembled WGS sequence"/>
</dbReference>
<dbReference type="AlphaFoldDB" id="A0AAJ0UIH6"/>
<dbReference type="PANTHER" id="PTHR34183:SF1">
    <property type="entry name" value="ENDOLYTIC PEPTIDOGLYCAN TRANSGLYCOSYLASE RLPA"/>
    <property type="match status" value="1"/>
</dbReference>
<comment type="function">
    <text evidence="4">Lytic transglycosylase with a strong preference for naked glycan strands that lack stem peptides.</text>
</comment>
<dbReference type="Gene3D" id="2.40.40.10">
    <property type="entry name" value="RlpA-like domain"/>
    <property type="match status" value="1"/>
</dbReference>
<dbReference type="InterPro" id="IPR034718">
    <property type="entry name" value="RlpA"/>
</dbReference>
<dbReference type="InterPro" id="IPR036680">
    <property type="entry name" value="SPOR-like_sf"/>
</dbReference>
<accession>A0AAJ0UIH6</accession>
<dbReference type="InterPro" id="IPR009009">
    <property type="entry name" value="RlpA-like_DPBB"/>
</dbReference>
<dbReference type="EC" id="4.2.2.-" evidence="4"/>
<evidence type="ECO:0000313" key="8">
    <source>
        <dbReference type="Proteomes" id="UP001296967"/>
    </source>
</evidence>
<feature type="domain" description="SPOR" evidence="6">
    <location>
        <begin position="187"/>
        <end position="269"/>
    </location>
</feature>
<reference evidence="7" key="2">
    <citation type="journal article" date="2020" name="Microorganisms">
        <title>Osmotic Adaptation and Compatible Solute Biosynthesis of Phototrophic Bacteria as Revealed from Genome Analyses.</title>
        <authorList>
            <person name="Imhoff J.F."/>
            <person name="Rahn T."/>
            <person name="Kunzel S."/>
            <person name="Keller A."/>
            <person name="Neulinger S.C."/>
        </authorList>
    </citation>
    <scope>NUCLEOTIDE SEQUENCE</scope>
    <source>
        <strain evidence="7">DSM 4395</strain>
    </source>
</reference>
<keyword evidence="3 4" id="KW-0961">Cell wall biogenesis/degradation</keyword>
<dbReference type="GO" id="GO:0005886">
    <property type="term" value="C:plasma membrane"/>
    <property type="evidence" value="ECO:0007669"/>
    <property type="project" value="UniProtKB-SubCell"/>
</dbReference>
<keyword evidence="4" id="KW-0449">Lipoprotein</keyword>
<dbReference type="GO" id="GO:0008932">
    <property type="term" value="F:lytic endotransglycosylase activity"/>
    <property type="evidence" value="ECO:0007669"/>
    <property type="project" value="UniProtKB-UniRule"/>
</dbReference>
<evidence type="ECO:0000259" key="6">
    <source>
        <dbReference type="PROSITE" id="PS51724"/>
    </source>
</evidence>
<dbReference type="InterPro" id="IPR036908">
    <property type="entry name" value="RlpA-like_sf"/>
</dbReference>
<evidence type="ECO:0000256" key="5">
    <source>
        <dbReference type="RuleBase" id="RU003495"/>
    </source>
</evidence>
<dbReference type="Pfam" id="PF03330">
    <property type="entry name" value="DPBB_1"/>
    <property type="match status" value="1"/>
</dbReference>
<dbReference type="PROSITE" id="PS51257">
    <property type="entry name" value="PROKAR_LIPOPROTEIN"/>
    <property type="match status" value="1"/>
</dbReference>
<proteinExistence type="inferred from homology"/>
<evidence type="ECO:0000256" key="1">
    <source>
        <dbReference type="ARBA" id="ARBA00022729"/>
    </source>
</evidence>
<dbReference type="InterPro" id="IPR012997">
    <property type="entry name" value="RplA"/>
</dbReference>
<dbReference type="FunFam" id="2.40.40.10:FF:000003">
    <property type="entry name" value="Endolytic peptidoglycan transglycosylase RlpA"/>
    <property type="match status" value="1"/>
</dbReference>
<dbReference type="CDD" id="cd22268">
    <property type="entry name" value="DPBB_RlpA-like"/>
    <property type="match status" value="1"/>
</dbReference>
<dbReference type="GO" id="GO:0009279">
    <property type="term" value="C:cell outer membrane"/>
    <property type="evidence" value="ECO:0007669"/>
    <property type="project" value="TreeGrafter"/>
</dbReference>
<organism evidence="7 8">
    <name type="scientific">Halochromatium salexigens</name>
    <name type="common">Chromatium salexigens</name>
    <dbReference type="NCBI Taxonomy" id="49447"/>
    <lineage>
        <taxon>Bacteria</taxon>
        <taxon>Pseudomonadati</taxon>
        <taxon>Pseudomonadota</taxon>
        <taxon>Gammaproteobacteria</taxon>
        <taxon>Chromatiales</taxon>
        <taxon>Chromatiaceae</taxon>
        <taxon>Halochromatium</taxon>
    </lineage>
</organism>
<protein>
    <recommendedName>
        <fullName evidence="4">Endolytic peptidoglycan transglycosylase RlpA</fullName>
        <ecNumber evidence="4">4.2.2.-</ecNumber>
    </recommendedName>
</protein>
<dbReference type="NCBIfam" id="TIGR00413">
    <property type="entry name" value="rlpA"/>
    <property type="match status" value="1"/>
</dbReference>
<dbReference type="GO" id="GO:0042834">
    <property type="term" value="F:peptidoglycan binding"/>
    <property type="evidence" value="ECO:0007669"/>
    <property type="project" value="InterPro"/>
</dbReference>
<dbReference type="Pfam" id="PF05036">
    <property type="entry name" value="SPOR"/>
    <property type="match status" value="1"/>
</dbReference>
<keyword evidence="8" id="KW-1185">Reference proteome</keyword>
<name>A0AAJ0UIH6_HALSE</name>
<keyword evidence="4" id="KW-0472">Membrane</keyword>
<evidence type="ECO:0000256" key="2">
    <source>
        <dbReference type="ARBA" id="ARBA00023239"/>
    </source>
</evidence>
<dbReference type="SUPFAM" id="SSF50685">
    <property type="entry name" value="Barwin-like endoglucanases"/>
    <property type="match status" value="1"/>
</dbReference>
<comment type="similarity">
    <text evidence="4 5">Belongs to the RlpA family.</text>
</comment>
<keyword evidence="2 4" id="KW-0456">Lyase</keyword>
<dbReference type="InterPro" id="IPR007730">
    <property type="entry name" value="SPOR-like_dom"/>
</dbReference>
<comment type="caution">
    <text evidence="7">The sequence shown here is derived from an EMBL/GenBank/DDBJ whole genome shotgun (WGS) entry which is preliminary data.</text>
</comment>